<dbReference type="PROSITE" id="PS50110">
    <property type="entry name" value="RESPONSE_REGULATORY"/>
    <property type="match status" value="1"/>
</dbReference>
<dbReference type="SMART" id="SM00448">
    <property type="entry name" value="REC"/>
    <property type="match status" value="1"/>
</dbReference>
<dbReference type="CDD" id="cd17546">
    <property type="entry name" value="REC_hyHK_CKI1_RcsC-like"/>
    <property type="match status" value="1"/>
</dbReference>
<keyword evidence="6" id="KW-0418">Kinase</keyword>
<dbReference type="InterPro" id="IPR005467">
    <property type="entry name" value="His_kinase_dom"/>
</dbReference>
<keyword evidence="2" id="KW-0902">Two-component regulatory system</keyword>
<evidence type="ECO:0000256" key="2">
    <source>
        <dbReference type="ARBA" id="ARBA00023012"/>
    </source>
</evidence>
<dbReference type="CDD" id="cd16922">
    <property type="entry name" value="HATPase_EvgS-ArcB-TorS-like"/>
    <property type="match status" value="1"/>
</dbReference>
<dbReference type="EC" id="2.7.13.3" evidence="6"/>
<dbReference type="InterPro" id="IPR001789">
    <property type="entry name" value="Sig_transdc_resp-reg_receiver"/>
</dbReference>
<dbReference type="PROSITE" id="PS50109">
    <property type="entry name" value="HIS_KIN"/>
    <property type="match status" value="1"/>
</dbReference>
<keyword evidence="6" id="KW-0808">Transferase</keyword>
<dbReference type="InterPro" id="IPR011006">
    <property type="entry name" value="CheY-like_superfamily"/>
</dbReference>
<dbReference type="Proteomes" id="UP001479436">
    <property type="component" value="Unassembled WGS sequence"/>
</dbReference>
<feature type="domain" description="Histidine kinase" evidence="4">
    <location>
        <begin position="1"/>
        <end position="161"/>
    </location>
</feature>
<dbReference type="Gene3D" id="3.40.50.2300">
    <property type="match status" value="1"/>
</dbReference>
<dbReference type="InterPro" id="IPR036890">
    <property type="entry name" value="HATPase_C_sf"/>
</dbReference>
<evidence type="ECO:0000259" key="4">
    <source>
        <dbReference type="PROSITE" id="PS50109"/>
    </source>
</evidence>
<keyword evidence="7" id="KW-1185">Reference proteome</keyword>
<dbReference type="InterPro" id="IPR003594">
    <property type="entry name" value="HATPase_dom"/>
</dbReference>
<proteinExistence type="predicted"/>
<sequence length="432" mass="48008">MIEQIPFSLRNAVFGVLKTLAVKANQKKLDLVYDVDKDIPDQLIGDPLRLRQVITNLVGNAIKFTSEGQVILQATVKKITSDKTVLTFCVGDTGIGIQSDKFNLIFDTFSQADGSTTRKYGGTGLGLSISKQLVHLMGGDLWVNSIYGEGSDFYFTTEFTLGHMPPEQIEQRIVSFSNRNVLFLSTRKHPESLTVFEMLKQLRLKPVIVASVNEAVSVASSSKPTTPLFDMVVVDEVSDVEKIRQYPCLRYVPVVLLAISMPMKLKMKSCIDMLITSYMNVPVNIPELTNALMPALESHIALTTEVNAKKLKILLAEDNLVNQKIAVRILEKHGHEVIIVSNGLLAVEAVENTKFDLILMDLQMPIMGGFEATARIREMERITGIHIPIIALTAHAMIGDREKCLAAGMDEYVTKPLRFNELVNTINKFRSV</sequence>
<feature type="modified residue" description="4-aspartylphosphate" evidence="3">
    <location>
        <position position="361"/>
    </location>
</feature>
<organism evidence="6 7">
    <name type="scientific">Basidiobolus ranarum</name>
    <dbReference type="NCBI Taxonomy" id="34480"/>
    <lineage>
        <taxon>Eukaryota</taxon>
        <taxon>Fungi</taxon>
        <taxon>Fungi incertae sedis</taxon>
        <taxon>Zoopagomycota</taxon>
        <taxon>Entomophthoromycotina</taxon>
        <taxon>Basidiobolomycetes</taxon>
        <taxon>Basidiobolales</taxon>
        <taxon>Basidiobolaceae</taxon>
        <taxon>Basidiobolus</taxon>
    </lineage>
</organism>
<accession>A0ABR2WJP4</accession>
<dbReference type="Pfam" id="PF00072">
    <property type="entry name" value="Response_reg"/>
    <property type="match status" value="1"/>
</dbReference>
<evidence type="ECO:0000256" key="3">
    <source>
        <dbReference type="PROSITE-ProRule" id="PRU00169"/>
    </source>
</evidence>
<dbReference type="GO" id="GO:0004673">
    <property type="term" value="F:protein histidine kinase activity"/>
    <property type="evidence" value="ECO:0007669"/>
    <property type="project" value="UniProtKB-EC"/>
</dbReference>
<gene>
    <name evidence="6" type="primary">NIK1_5</name>
    <name evidence="6" type="ORF">K7432_013126</name>
</gene>
<dbReference type="PRINTS" id="PR00344">
    <property type="entry name" value="BCTRLSENSOR"/>
</dbReference>
<feature type="domain" description="Response regulatory" evidence="5">
    <location>
        <begin position="312"/>
        <end position="430"/>
    </location>
</feature>
<evidence type="ECO:0000313" key="6">
    <source>
        <dbReference type="EMBL" id="KAK9761743.1"/>
    </source>
</evidence>
<dbReference type="Pfam" id="PF02518">
    <property type="entry name" value="HATPase_c"/>
    <property type="match status" value="1"/>
</dbReference>
<evidence type="ECO:0000313" key="7">
    <source>
        <dbReference type="Proteomes" id="UP001479436"/>
    </source>
</evidence>
<dbReference type="InterPro" id="IPR004358">
    <property type="entry name" value="Sig_transdc_His_kin-like_C"/>
</dbReference>
<protein>
    <submittedName>
        <fullName evidence="6">Histidine kinase osmosensor</fullName>
        <ecNumber evidence="6">2.7.13.3</ecNumber>
    </submittedName>
</protein>
<dbReference type="EMBL" id="JASJQH010001241">
    <property type="protein sequence ID" value="KAK9761743.1"/>
    <property type="molecule type" value="Genomic_DNA"/>
</dbReference>
<reference evidence="6 7" key="1">
    <citation type="submission" date="2023-04" db="EMBL/GenBank/DDBJ databases">
        <title>Genome of Basidiobolus ranarum AG-B5.</title>
        <authorList>
            <person name="Stajich J.E."/>
            <person name="Carter-House D."/>
            <person name="Gryganskyi A."/>
        </authorList>
    </citation>
    <scope>NUCLEOTIDE SEQUENCE [LARGE SCALE GENOMIC DNA]</scope>
    <source>
        <strain evidence="6 7">AG-B5</strain>
    </source>
</reference>
<evidence type="ECO:0000259" key="5">
    <source>
        <dbReference type="PROSITE" id="PS50110"/>
    </source>
</evidence>
<comment type="caution">
    <text evidence="6">The sequence shown here is derived from an EMBL/GenBank/DDBJ whole genome shotgun (WGS) entry which is preliminary data.</text>
</comment>
<dbReference type="PANTHER" id="PTHR45339">
    <property type="entry name" value="HYBRID SIGNAL TRANSDUCTION HISTIDINE KINASE J"/>
    <property type="match status" value="1"/>
</dbReference>
<name>A0ABR2WJP4_9FUNG</name>
<dbReference type="SUPFAM" id="SSF52172">
    <property type="entry name" value="CheY-like"/>
    <property type="match status" value="2"/>
</dbReference>
<dbReference type="PANTHER" id="PTHR45339:SF1">
    <property type="entry name" value="HYBRID SIGNAL TRANSDUCTION HISTIDINE KINASE J"/>
    <property type="match status" value="1"/>
</dbReference>
<evidence type="ECO:0000256" key="1">
    <source>
        <dbReference type="ARBA" id="ARBA00022553"/>
    </source>
</evidence>
<dbReference type="SMART" id="SM00387">
    <property type="entry name" value="HATPase_c"/>
    <property type="match status" value="1"/>
</dbReference>
<dbReference type="SUPFAM" id="SSF55874">
    <property type="entry name" value="ATPase domain of HSP90 chaperone/DNA topoisomerase II/histidine kinase"/>
    <property type="match status" value="1"/>
</dbReference>
<dbReference type="Gene3D" id="3.30.565.10">
    <property type="entry name" value="Histidine kinase-like ATPase, C-terminal domain"/>
    <property type="match status" value="1"/>
</dbReference>
<keyword evidence="1 3" id="KW-0597">Phosphoprotein</keyword>